<evidence type="ECO:0000256" key="4">
    <source>
        <dbReference type="ARBA" id="ARBA00022555"/>
    </source>
</evidence>
<dbReference type="PIRSF" id="PIRSF006621">
    <property type="entry name" value="Dus"/>
    <property type="match status" value="1"/>
</dbReference>
<keyword evidence="19" id="KW-0547">Nucleotide-binding</keyword>
<protein>
    <recommendedName>
        <fullName evidence="17">tRNA-dihydrouridine synthase</fullName>
        <ecNumber evidence="17">1.3.1.-</ecNumber>
    </recommendedName>
</protein>
<comment type="catalytic activity">
    <reaction evidence="11">
        <text>a 5,6-dihydrouridine in tRNA + NADP(+) = a uridine in tRNA + NADPH + H(+)</text>
        <dbReference type="Rhea" id="RHEA:23624"/>
        <dbReference type="Rhea" id="RHEA-COMP:13339"/>
        <dbReference type="Rhea" id="RHEA-COMP:13887"/>
        <dbReference type="ChEBI" id="CHEBI:15378"/>
        <dbReference type="ChEBI" id="CHEBI:57783"/>
        <dbReference type="ChEBI" id="CHEBI:58349"/>
        <dbReference type="ChEBI" id="CHEBI:65315"/>
        <dbReference type="ChEBI" id="CHEBI:74443"/>
    </reaction>
</comment>
<dbReference type="Gene3D" id="1.10.1200.80">
    <property type="entry name" value="Putative flavin oxidoreducatase, domain 2"/>
    <property type="match status" value="1"/>
</dbReference>
<evidence type="ECO:0000256" key="13">
    <source>
        <dbReference type="ARBA" id="ARBA00048342"/>
    </source>
</evidence>
<dbReference type="SUPFAM" id="SSF51395">
    <property type="entry name" value="FMN-linked oxidoreductases"/>
    <property type="match status" value="1"/>
</dbReference>
<name>A0A7S1EUH6_9RHOD</name>
<evidence type="ECO:0000256" key="7">
    <source>
        <dbReference type="ARBA" id="ARBA00022694"/>
    </source>
</evidence>
<dbReference type="AlphaFoldDB" id="A0A7S1EUH6"/>
<dbReference type="PANTHER" id="PTHR45846:SF1">
    <property type="entry name" value="TRNA-DIHYDROURIDINE(47) SYNTHASE [NAD(P)(+)]-LIKE"/>
    <property type="match status" value="1"/>
</dbReference>
<dbReference type="InterPro" id="IPR001269">
    <property type="entry name" value="DUS_fam"/>
</dbReference>
<evidence type="ECO:0000256" key="14">
    <source>
        <dbReference type="ARBA" id="ARBA00048802"/>
    </source>
</evidence>
<organism evidence="21">
    <name type="scientific">Timspurckia oligopyrenoides</name>
    <dbReference type="NCBI Taxonomy" id="708627"/>
    <lineage>
        <taxon>Eukaryota</taxon>
        <taxon>Rhodophyta</taxon>
        <taxon>Bangiophyceae</taxon>
        <taxon>Porphyridiales</taxon>
        <taxon>Porphyridiaceae</taxon>
        <taxon>Timspurckia</taxon>
    </lineage>
</organism>
<keyword evidence="7 17" id="KW-0819">tRNA processing</keyword>
<dbReference type="InterPro" id="IPR018517">
    <property type="entry name" value="tRNA_hU_synthase_CS"/>
</dbReference>
<comment type="catalytic activity">
    <reaction evidence="13">
        <text>a 5,6-dihydrouridine in mRNA + NAD(+) = a uridine in mRNA + NADH + H(+)</text>
        <dbReference type="Rhea" id="RHEA:69851"/>
        <dbReference type="Rhea" id="RHEA-COMP:14658"/>
        <dbReference type="Rhea" id="RHEA-COMP:17789"/>
        <dbReference type="ChEBI" id="CHEBI:15378"/>
        <dbReference type="ChEBI" id="CHEBI:57540"/>
        <dbReference type="ChEBI" id="CHEBI:57945"/>
        <dbReference type="ChEBI" id="CHEBI:65315"/>
        <dbReference type="ChEBI" id="CHEBI:74443"/>
    </reaction>
    <physiologicalReaction direction="right-to-left" evidence="13">
        <dbReference type="Rhea" id="RHEA:69853"/>
    </physiologicalReaction>
</comment>
<comment type="catalytic activity">
    <reaction evidence="16">
        <text>5,6-dihydrouridine(47) in tRNA + NADP(+) = uridine(47) in tRNA + NADPH + H(+)</text>
        <dbReference type="Rhea" id="RHEA:53360"/>
        <dbReference type="Rhea" id="RHEA-COMP:13539"/>
        <dbReference type="Rhea" id="RHEA-COMP:13540"/>
        <dbReference type="ChEBI" id="CHEBI:15378"/>
        <dbReference type="ChEBI" id="CHEBI:57783"/>
        <dbReference type="ChEBI" id="CHEBI:58349"/>
        <dbReference type="ChEBI" id="CHEBI:65315"/>
        <dbReference type="ChEBI" id="CHEBI:74443"/>
        <dbReference type="EC" id="1.3.1.89"/>
    </reaction>
    <physiologicalReaction direction="right-to-left" evidence="16">
        <dbReference type="Rhea" id="RHEA:53362"/>
    </physiologicalReaction>
</comment>
<dbReference type="InterPro" id="IPR024036">
    <property type="entry name" value="tRNA-dHydroUridine_Synthase_C"/>
</dbReference>
<dbReference type="InterPro" id="IPR013785">
    <property type="entry name" value="Aldolase_TIM"/>
</dbReference>
<feature type="domain" description="DUS-like FMN-binding" evidence="20">
    <location>
        <begin position="6"/>
        <end position="287"/>
    </location>
</feature>
<dbReference type="GO" id="GO:0102265">
    <property type="term" value="F:tRNA-dihydrouridine47 synthase activity"/>
    <property type="evidence" value="ECO:0007669"/>
    <property type="project" value="UniProtKB-EC"/>
</dbReference>
<evidence type="ECO:0000256" key="5">
    <source>
        <dbReference type="ARBA" id="ARBA00022630"/>
    </source>
</evidence>
<evidence type="ECO:0000256" key="9">
    <source>
        <dbReference type="ARBA" id="ARBA00022884"/>
    </source>
</evidence>
<evidence type="ECO:0000256" key="11">
    <source>
        <dbReference type="ARBA" id="ARBA00048205"/>
    </source>
</evidence>
<evidence type="ECO:0000259" key="20">
    <source>
        <dbReference type="Pfam" id="PF01207"/>
    </source>
</evidence>
<feature type="binding site" evidence="19">
    <location>
        <position position="146"/>
    </location>
    <ligand>
        <name>FMN</name>
        <dbReference type="ChEBI" id="CHEBI:58210"/>
    </ligand>
</feature>
<comment type="catalytic activity">
    <reaction evidence="12">
        <text>5,6-dihydrouridine(47) in tRNA + NAD(+) = uridine(47) in tRNA + NADH + H(+)</text>
        <dbReference type="Rhea" id="RHEA:53364"/>
        <dbReference type="Rhea" id="RHEA-COMP:13539"/>
        <dbReference type="Rhea" id="RHEA-COMP:13540"/>
        <dbReference type="ChEBI" id="CHEBI:15378"/>
        <dbReference type="ChEBI" id="CHEBI:57540"/>
        <dbReference type="ChEBI" id="CHEBI:57945"/>
        <dbReference type="ChEBI" id="CHEBI:65315"/>
        <dbReference type="ChEBI" id="CHEBI:74443"/>
        <dbReference type="EC" id="1.3.1.89"/>
    </reaction>
    <physiologicalReaction direction="right-to-left" evidence="12">
        <dbReference type="Rhea" id="RHEA:53366"/>
    </physiologicalReaction>
</comment>
<comment type="similarity">
    <text evidence="17">Belongs to the dus family.</text>
</comment>
<comment type="similarity">
    <text evidence="3">Belongs to the Dus family. Dus3 subfamily.</text>
</comment>
<keyword evidence="10 17" id="KW-0560">Oxidoreductase</keyword>
<dbReference type="GO" id="GO:0000049">
    <property type="term" value="F:tRNA binding"/>
    <property type="evidence" value="ECO:0007669"/>
    <property type="project" value="UniProtKB-KW"/>
</dbReference>
<keyword evidence="9" id="KW-0694">RNA-binding</keyword>
<evidence type="ECO:0000256" key="16">
    <source>
        <dbReference type="ARBA" id="ARBA00049513"/>
    </source>
</evidence>
<evidence type="ECO:0000256" key="19">
    <source>
        <dbReference type="PIRSR" id="PIRSR006621-2"/>
    </source>
</evidence>
<sequence>MIYSSVSEMVLASGVVQNQIRSNNNSKTHIIQSFHESESPRSIQLYGVHPQTIYDSILYLREHQNIDHIDLNFGCPVRKITSKGGGSAIPAKPRVLRQLVSAAVSAAEGKIPVTSKFRIGLDETLQTYLECGRICEEAGLSAVGLHARTAEQMYSGNADWNAIGALVDALSIPVLGNGDIWRARDGLQMMKETHCAGIIIGRGCLGRPWLFEEIGRAFEGESVDDLEMDEKCSRVSYKNVLRVMVEHTRRSVDWFAHVHGMEEERVIESMRKHFKWYLQGYGMSKRMLGELMRLRNLEEMEACVGRAMELNIDVDWDVVRSPRGKVTQSMKNRVVLPAGFRDNLNDDTLPPISAEGL</sequence>
<comment type="cofactor">
    <cofactor evidence="1 17 19">
        <name>FMN</name>
        <dbReference type="ChEBI" id="CHEBI:58210"/>
    </cofactor>
</comment>
<evidence type="ECO:0000256" key="1">
    <source>
        <dbReference type="ARBA" id="ARBA00001917"/>
    </source>
</evidence>
<feature type="binding site" evidence="19">
    <location>
        <begin position="201"/>
        <end position="202"/>
    </location>
    <ligand>
        <name>FMN</name>
        <dbReference type="ChEBI" id="CHEBI:58210"/>
    </ligand>
</feature>
<dbReference type="GO" id="GO:0050660">
    <property type="term" value="F:flavin adenine dinucleotide binding"/>
    <property type="evidence" value="ECO:0007669"/>
    <property type="project" value="InterPro"/>
</dbReference>
<reference evidence="21" key="1">
    <citation type="submission" date="2021-01" db="EMBL/GenBank/DDBJ databases">
        <authorList>
            <person name="Corre E."/>
            <person name="Pelletier E."/>
            <person name="Niang G."/>
            <person name="Scheremetjew M."/>
            <person name="Finn R."/>
            <person name="Kale V."/>
            <person name="Holt S."/>
            <person name="Cochrane G."/>
            <person name="Meng A."/>
            <person name="Brown T."/>
            <person name="Cohen L."/>
        </authorList>
    </citation>
    <scope>NUCLEOTIDE SEQUENCE</scope>
    <source>
        <strain evidence="21">CCMP3278</strain>
    </source>
</reference>
<dbReference type="Gene3D" id="3.20.20.70">
    <property type="entry name" value="Aldolase class I"/>
    <property type="match status" value="1"/>
</dbReference>
<evidence type="ECO:0000256" key="12">
    <source>
        <dbReference type="ARBA" id="ARBA00048266"/>
    </source>
</evidence>
<evidence type="ECO:0000256" key="10">
    <source>
        <dbReference type="ARBA" id="ARBA00023002"/>
    </source>
</evidence>
<evidence type="ECO:0000256" key="15">
    <source>
        <dbReference type="ARBA" id="ARBA00049447"/>
    </source>
</evidence>
<proteinExistence type="inferred from homology"/>
<dbReference type="PROSITE" id="PS01136">
    <property type="entry name" value="UPF0034"/>
    <property type="match status" value="1"/>
</dbReference>
<keyword evidence="4" id="KW-0820">tRNA-binding</keyword>
<comment type="catalytic activity">
    <reaction evidence="15">
        <text>a 5,6-dihydrouridine in mRNA + NADP(+) = a uridine in mRNA + NADPH + H(+)</text>
        <dbReference type="Rhea" id="RHEA:69855"/>
        <dbReference type="Rhea" id="RHEA-COMP:14658"/>
        <dbReference type="Rhea" id="RHEA-COMP:17789"/>
        <dbReference type="ChEBI" id="CHEBI:15378"/>
        <dbReference type="ChEBI" id="CHEBI:57783"/>
        <dbReference type="ChEBI" id="CHEBI:58349"/>
        <dbReference type="ChEBI" id="CHEBI:65315"/>
        <dbReference type="ChEBI" id="CHEBI:74443"/>
    </reaction>
    <physiologicalReaction direction="right-to-left" evidence="15">
        <dbReference type="Rhea" id="RHEA:69857"/>
    </physiologicalReaction>
</comment>
<dbReference type="InterPro" id="IPR035587">
    <property type="entry name" value="DUS-like_FMN-bd"/>
</dbReference>
<keyword evidence="6 17" id="KW-0288">FMN</keyword>
<evidence type="ECO:0000256" key="17">
    <source>
        <dbReference type="PIRNR" id="PIRNR006621"/>
    </source>
</evidence>
<feature type="active site" description="Proton donor" evidence="18">
    <location>
        <position position="75"/>
    </location>
</feature>
<feature type="binding site" evidence="19">
    <location>
        <position position="44"/>
    </location>
    <ligand>
        <name>FMN</name>
        <dbReference type="ChEBI" id="CHEBI:58210"/>
    </ligand>
</feature>
<gene>
    <name evidence="21" type="ORF">TOLI1172_LOCUS9823</name>
</gene>
<accession>A0A7S1EUH6</accession>
<feature type="binding site" evidence="19">
    <location>
        <position position="116"/>
    </location>
    <ligand>
        <name>FMN</name>
        <dbReference type="ChEBI" id="CHEBI:58210"/>
    </ligand>
</feature>
<comment type="function">
    <text evidence="17">Catalyzes the synthesis of dihydrouridine, a modified base found in the D-loop of most tRNAs.</text>
</comment>
<comment type="catalytic activity">
    <reaction evidence="14">
        <text>a 5,6-dihydrouridine in tRNA + NAD(+) = a uridine in tRNA + NADH + H(+)</text>
        <dbReference type="Rhea" id="RHEA:54452"/>
        <dbReference type="Rhea" id="RHEA-COMP:13339"/>
        <dbReference type="Rhea" id="RHEA-COMP:13887"/>
        <dbReference type="ChEBI" id="CHEBI:15378"/>
        <dbReference type="ChEBI" id="CHEBI:57540"/>
        <dbReference type="ChEBI" id="CHEBI:57945"/>
        <dbReference type="ChEBI" id="CHEBI:65315"/>
        <dbReference type="ChEBI" id="CHEBI:74443"/>
    </reaction>
</comment>
<evidence type="ECO:0000256" key="8">
    <source>
        <dbReference type="ARBA" id="ARBA00022857"/>
    </source>
</evidence>
<dbReference type="EMBL" id="HBFP01013590">
    <property type="protein sequence ID" value="CAD8825424.1"/>
    <property type="molecule type" value="Transcribed_RNA"/>
</dbReference>
<evidence type="ECO:0000256" key="18">
    <source>
        <dbReference type="PIRSR" id="PIRSR006621-1"/>
    </source>
</evidence>
<dbReference type="CDD" id="cd02801">
    <property type="entry name" value="DUS_like_FMN"/>
    <property type="match status" value="1"/>
</dbReference>
<keyword evidence="8" id="KW-0521">NADP</keyword>
<evidence type="ECO:0000256" key="2">
    <source>
        <dbReference type="ARBA" id="ARBA00002790"/>
    </source>
</evidence>
<evidence type="ECO:0000256" key="6">
    <source>
        <dbReference type="ARBA" id="ARBA00022643"/>
    </source>
</evidence>
<evidence type="ECO:0000313" key="21">
    <source>
        <dbReference type="EMBL" id="CAD8825424.1"/>
    </source>
</evidence>
<dbReference type="EC" id="1.3.1.-" evidence="17"/>
<dbReference type="PANTHER" id="PTHR45846">
    <property type="entry name" value="TRNA-DIHYDROURIDINE(47) SYNTHASE [NAD(P)(+)]-LIKE"/>
    <property type="match status" value="1"/>
</dbReference>
<keyword evidence="5 17" id="KW-0285">Flavoprotein</keyword>
<dbReference type="Pfam" id="PF01207">
    <property type="entry name" value="Dus"/>
    <property type="match status" value="1"/>
</dbReference>
<comment type="function">
    <text evidence="2">Catalyzes the synthesis of 5,6-dihydrouridine (D), a modified base found in the D-loop of most tRNAs, via the reduction of the C5-C6 double bond in target uridines.</text>
</comment>
<evidence type="ECO:0000256" key="3">
    <source>
        <dbReference type="ARBA" id="ARBA00005451"/>
    </source>
</evidence>